<organism evidence="2 3">
    <name type="scientific">SAR86 cluster bacterium</name>
    <dbReference type="NCBI Taxonomy" id="2030880"/>
    <lineage>
        <taxon>Bacteria</taxon>
        <taxon>Pseudomonadati</taxon>
        <taxon>Pseudomonadota</taxon>
        <taxon>Gammaproteobacteria</taxon>
        <taxon>SAR86 cluster</taxon>
    </lineage>
</organism>
<dbReference type="PANTHER" id="PTHR42951:SF20">
    <property type="entry name" value="BETA LACTAMASE"/>
    <property type="match status" value="1"/>
</dbReference>
<evidence type="ECO:0000313" key="2">
    <source>
        <dbReference type="EMBL" id="PCJ42058.1"/>
    </source>
</evidence>
<comment type="caution">
    <text evidence="2">The sequence shown here is derived from an EMBL/GenBank/DDBJ whole genome shotgun (WGS) entry which is preliminary data.</text>
</comment>
<sequence>MSEILESKIMTFLRSIIRSIKIISLCVFVINALPATAQMMSAQSVLEDAAAAMGGLERIQSIDSLLMTGFSQTLNQDGGSAPSSHPKAPLKLAAQNGVERYFNLNELRAYQTHRQGFLFPFALAFGHAWTPSSQIQEGVNALNHPITALRAAFDESSRLGAVSIENDNIVVQFSLEDGTTLWLGINQLNKLPAWVRWVGPHANLGELTYTTWFTGYVPFDGIRLPSGFTTDIDWRENVVTVFHVDSYELNVELPEFVSSGGGFGGGGNPEVLVTEVANGVWDLRVGSNGGAIVEFEDHLLMFEAYGNEANSLARIDRANTLVPGKEVTQVILSHHHFDHSGGIRAAVSRGLTIISKRENEGILREMVSRPAPNFPDALARNPQPLHFIPVDEHLILEDASRRVDIYEVIGHMHMTDAVFAYIPEESIVMQGDLFDIGWDWHWWGGGYMDSVEHFDLAPEIDIPVHGRVSSLNEVISNIESQVAAAREFCARDFAVGTFMAGCPVKYSRD</sequence>
<dbReference type="SMART" id="SM00849">
    <property type="entry name" value="Lactamase_B"/>
    <property type="match status" value="1"/>
</dbReference>
<name>A0A2A5CEW6_9GAMM</name>
<protein>
    <recommendedName>
        <fullName evidence="1">Metallo-beta-lactamase domain-containing protein</fullName>
    </recommendedName>
</protein>
<evidence type="ECO:0000259" key="1">
    <source>
        <dbReference type="SMART" id="SM00849"/>
    </source>
</evidence>
<feature type="domain" description="Metallo-beta-lactamase" evidence="1">
    <location>
        <begin position="286"/>
        <end position="465"/>
    </location>
</feature>
<proteinExistence type="predicted"/>
<reference evidence="3" key="1">
    <citation type="submission" date="2017-08" db="EMBL/GenBank/DDBJ databases">
        <title>A dynamic microbial community with high functional redundancy inhabits the cold, oxic subseafloor aquifer.</title>
        <authorList>
            <person name="Tully B.J."/>
            <person name="Wheat C.G."/>
            <person name="Glazer B.T."/>
            <person name="Huber J.A."/>
        </authorList>
    </citation>
    <scope>NUCLEOTIDE SEQUENCE [LARGE SCALE GENOMIC DNA]</scope>
</reference>
<dbReference type="EMBL" id="NVWI01000003">
    <property type="protein sequence ID" value="PCJ42058.1"/>
    <property type="molecule type" value="Genomic_DNA"/>
</dbReference>
<dbReference type="InterPro" id="IPR001279">
    <property type="entry name" value="Metallo-B-lactamas"/>
</dbReference>
<dbReference type="Pfam" id="PF00753">
    <property type="entry name" value="Lactamase_B"/>
    <property type="match status" value="1"/>
</dbReference>
<dbReference type="InterPro" id="IPR036866">
    <property type="entry name" value="RibonucZ/Hydroxyglut_hydro"/>
</dbReference>
<accession>A0A2A5CEW6</accession>
<dbReference type="Proteomes" id="UP000228987">
    <property type="component" value="Unassembled WGS sequence"/>
</dbReference>
<dbReference type="PANTHER" id="PTHR42951">
    <property type="entry name" value="METALLO-BETA-LACTAMASE DOMAIN-CONTAINING"/>
    <property type="match status" value="1"/>
</dbReference>
<dbReference type="InterPro" id="IPR050855">
    <property type="entry name" value="NDM-1-like"/>
</dbReference>
<dbReference type="SUPFAM" id="SSF56281">
    <property type="entry name" value="Metallo-hydrolase/oxidoreductase"/>
    <property type="match status" value="1"/>
</dbReference>
<evidence type="ECO:0000313" key="3">
    <source>
        <dbReference type="Proteomes" id="UP000228987"/>
    </source>
</evidence>
<dbReference type="Gene3D" id="3.60.15.10">
    <property type="entry name" value="Ribonuclease Z/Hydroxyacylglutathione hydrolase-like"/>
    <property type="match status" value="1"/>
</dbReference>
<dbReference type="AlphaFoldDB" id="A0A2A5CEW6"/>
<gene>
    <name evidence="2" type="ORF">COA71_05550</name>
</gene>